<name>D3B5V7_HETP5</name>
<keyword evidence="2" id="KW-0812">Transmembrane</keyword>
<accession>D3B5V7</accession>
<gene>
    <name evidence="3" type="ORF">PPL_04045</name>
</gene>
<evidence type="ECO:0000256" key="2">
    <source>
        <dbReference type="SAM" id="Phobius"/>
    </source>
</evidence>
<organism evidence="3 4">
    <name type="scientific">Heterostelium pallidum (strain ATCC 26659 / Pp 5 / PN500)</name>
    <name type="common">Cellular slime mold</name>
    <name type="synonym">Polysphondylium pallidum</name>
    <dbReference type="NCBI Taxonomy" id="670386"/>
    <lineage>
        <taxon>Eukaryota</taxon>
        <taxon>Amoebozoa</taxon>
        <taxon>Evosea</taxon>
        <taxon>Eumycetozoa</taxon>
        <taxon>Dictyostelia</taxon>
        <taxon>Acytosteliales</taxon>
        <taxon>Acytosteliaceae</taxon>
        <taxon>Heterostelium</taxon>
    </lineage>
</organism>
<dbReference type="RefSeq" id="XP_020435372.1">
    <property type="nucleotide sequence ID" value="XM_020574958.1"/>
</dbReference>
<evidence type="ECO:0000313" key="4">
    <source>
        <dbReference type="Proteomes" id="UP000001396"/>
    </source>
</evidence>
<feature type="transmembrane region" description="Helical" evidence="2">
    <location>
        <begin position="112"/>
        <end position="131"/>
    </location>
</feature>
<sequence>MSFLKRLIQNNNNSNSSSILKQTFLNFTNNNKRSLSSFNLSQSTITTTTTKLNINISNNRYSSFLLNRNSLYNNKNVYDLKVGSIRMYSNDNKNDKRRFAIPVESKEEAKRLYFSYVLMFLATCGLYFYLYTEYLQYTKRKEIAQQLSEMSKEEIEQMLVLGRATEILKDQIKQEQLQQQKEEEQQSANTSSNKST</sequence>
<keyword evidence="2" id="KW-0472">Membrane</keyword>
<evidence type="ECO:0008006" key="5">
    <source>
        <dbReference type="Google" id="ProtNLM"/>
    </source>
</evidence>
<protein>
    <recommendedName>
        <fullName evidence="5">Transmembrane protein</fullName>
    </recommendedName>
</protein>
<dbReference type="GeneID" id="31359532"/>
<dbReference type="EMBL" id="ADBJ01000017">
    <property type="protein sequence ID" value="EFA83255.1"/>
    <property type="molecule type" value="Genomic_DNA"/>
</dbReference>
<proteinExistence type="predicted"/>
<dbReference type="InParanoid" id="D3B5V7"/>
<evidence type="ECO:0000313" key="3">
    <source>
        <dbReference type="EMBL" id="EFA83255.1"/>
    </source>
</evidence>
<comment type="caution">
    <text evidence="3">The sequence shown here is derived from an EMBL/GenBank/DDBJ whole genome shotgun (WGS) entry which is preliminary data.</text>
</comment>
<feature type="region of interest" description="Disordered" evidence="1">
    <location>
        <begin position="175"/>
        <end position="196"/>
    </location>
</feature>
<reference evidence="3 4" key="1">
    <citation type="journal article" date="2011" name="Genome Res.">
        <title>Phylogeny-wide analysis of social amoeba genomes highlights ancient origins for complex intercellular communication.</title>
        <authorList>
            <person name="Heidel A.J."/>
            <person name="Lawal H.M."/>
            <person name="Felder M."/>
            <person name="Schilde C."/>
            <person name="Helps N.R."/>
            <person name="Tunggal B."/>
            <person name="Rivero F."/>
            <person name="John U."/>
            <person name="Schleicher M."/>
            <person name="Eichinger L."/>
            <person name="Platzer M."/>
            <person name="Noegel A.A."/>
            <person name="Schaap P."/>
            <person name="Gloeckner G."/>
        </authorList>
    </citation>
    <scope>NUCLEOTIDE SEQUENCE [LARGE SCALE GENOMIC DNA]</scope>
    <source>
        <strain evidence="4">ATCC 26659 / Pp 5 / PN500</strain>
    </source>
</reference>
<keyword evidence="2" id="KW-1133">Transmembrane helix</keyword>
<evidence type="ECO:0000256" key="1">
    <source>
        <dbReference type="SAM" id="MobiDB-lite"/>
    </source>
</evidence>
<dbReference type="Proteomes" id="UP000001396">
    <property type="component" value="Unassembled WGS sequence"/>
</dbReference>
<keyword evidence="4" id="KW-1185">Reference proteome</keyword>
<feature type="compositionally biased region" description="Polar residues" evidence="1">
    <location>
        <begin position="187"/>
        <end position="196"/>
    </location>
</feature>
<dbReference type="AlphaFoldDB" id="D3B5V7"/>